<sequence length="922" mass="102899">MDEQVVSRGVWRATLAIAIAVISVSVISERFSAYVQRVWAIHAQLDIVFDSLICALAVVPLTYYSVARIARSFREANNKFITLVRQNITGIFIYQEGKFQYVNPRFAEMFGYEVSDLVTGGISFSDIVDEKCIPLINETICREVTNTRDPDRHYELACKTAQGESLACEVYLTRSLYRGKPAIIGTIIDRTERKQIELALSRREQQYRALFQHNPSPVYSLDTAGCFTDVNPAGPDIIGYPVDELIGKPFMPYLLSDDLPEALSAFRTALEGEACHVNLSVIHKTGAHRNLELNIIPIVVNGQVEGVHGIARDVTKEKKADAFLEGQRRVLEMIAKSEKLNHVLKELIDIAENQFEGCIACVYLIDKQTNHLVFALGPSLPAACLEKVRDIAIDAHNGSSANAVIRKEPVIVTNIFADPRWSNLRTVAREHDLHACWSIPILNAFGEVLGTFTLSFGSEQSPDLKELDLMKTITYLAGLAIERKQNEEYVEHLAFYDPLTDLPNRRLFTERLSQAVDHAKRSLQRLAVMYVDVDRFKQINDSLGHNYGDLFLIEIAQRLTQCVRDTDTVARMSGDEFTILLYPMNVIGDAIEVAQRIMRAFAEPVMLEGNEFNITASIGIAVFPDDADHVSSLIRNADVAMYAAKSLGKNTYQVYTPAMNDKAFDTLILQSAMSKALAKGEFVLHYQPRVNVHTSKIVGAEALIRWNHPVRGVLAPGEFIHLAEETGFIVPLGKWVIREACKQNKAWQDAGHPPIRVAVNVSAQQFFQNSIVCDIAEALESTGLSPRDLEIEITEGTLMKHERTIVGILEELHAMGVHISVDDFGTGYSSLSYLKQFKVHTLKIDQSFIKGIPDKPDDTAIAETVIALARALKLSVIAEGVETQAQLEFLRSKQCDELQGYLLGRPVPPEKFSFEIEMAHAP</sequence>
<gene>
    <name evidence="5" type="ORF">J2S03_001786</name>
</gene>
<keyword evidence="6" id="KW-1185">Reference proteome</keyword>
<dbReference type="CDD" id="cd00130">
    <property type="entry name" value="PAS"/>
    <property type="match status" value="2"/>
</dbReference>
<dbReference type="InterPro" id="IPR013656">
    <property type="entry name" value="PAS_4"/>
</dbReference>
<dbReference type="CDD" id="cd01948">
    <property type="entry name" value="EAL"/>
    <property type="match status" value="1"/>
</dbReference>
<dbReference type="SMART" id="SM00091">
    <property type="entry name" value="PAS"/>
    <property type="match status" value="2"/>
</dbReference>
<keyword evidence="1" id="KW-1133">Transmembrane helix</keyword>
<dbReference type="Pfam" id="PF00990">
    <property type="entry name" value="GGDEF"/>
    <property type="match status" value="1"/>
</dbReference>
<dbReference type="Pfam" id="PF13188">
    <property type="entry name" value="PAS_8"/>
    <property type="match status" value="1"/>
</dbReference>
<proteinExistence type="predicted"/>
<organism evidence="5 6">
    <name type="scientific">Alicyclobacillus cycloheptanicus</name>
    <dbReference type="NCBI Taxonomy" id="1457"/>
    <lineage>
        <taxon>Bacteria</taxon>
        <taxon>Bacillati</taxon>
        <taxon>Bacillota</taxon>
        <taxon>Bacilli</taxon>
        <taxon>Bacillales</taxon>
        <taxon>Alicyclobacillaceae</taxon>
        <taxon>Alicyclobacillus</taxon>
    </lineage>
</organism>
<comment type="caution">
    <text evidence="5">The sequence shown here is derived from an EMBL/GenBank/DDBJ whole genome shotgun (WGS) entry which is preliminary data.</text>
</comment>
<dbReference type="SUPFAM" id="SSF55781">
    <property type="entry name" value="GAF domain-like"/>
    <property type="match status" value="1"/>
</dbReference>
<dbReference type="CDD" id="cd01949">
    <property type="entry name" value="GGDEF"/>
    <property type="match status" value="1"/>
</dbReference>
<evidence type="ECO:0000259" key="3">
    <source>
        <dbReference type="PROSITE" id="PS50883"/>
    </source>
</evidence>
<evidence type="ECO:0000259" key="2">
    <source>
        <dbReference type="PROSITE" id="PS50112"/>
    </source>
</evidence>
<dbReference type="NCBIfam" id="TIGR00229">
    <property type="entry name" value="sensory_box"/>
    <property type="match status" value="2"/>
</dbReference>
<dbReference type="PROSITE" id="PS50883">
    <property type="entry name" value="EAL"/>
    <property type="match status" value="1"/>
</dbReference>
<feature type="domain" description="GGDEF" evidence="4">
    <location>
        <begin position="524"/>
        <end position="657"/>
    </location>
</feature>
<dbReference type="PANTHER" id="PTHR44757">
    <property type="entry name" value="DIGUANYLATE CYCLASE DGCP"/>
    <property type="match status" value="1"/>
</dbReference>
<dbReference type="Gene3D" id="3.30.450.20">
    <property type="entry name" value="PAS domain"/>
    <property type="match status" value="2"/>
</dbReference>
<dbReference type="InterPro" id="IPR029016">
    <property type="entry name" value="GAF-like_dom_sf"/>
</dbReference>
<dbReference type="SUPFAM" id="SSF141868">
    <property type="entry name" value="EAL domain-like"/>
    <property type="match status" value="1"/>
</dbReference>
<dbReference type="SMART" id="SM00267">
    <property type="entry name" value="GGDEF"/>
    <property type="match status" value="1"/>
</dbReference>
<feature type="transmembrane region" description="Helical" evidence="1">
    <location>
        <begin position="9"/>
        <end position="27"/>
    </location>
</feature>
<dbReference type="PANTHER" id="PTHR44757:SF2">
    <property type="entry name" value="BIOFILM ARCHITECTURE MAINTENANCE PROTEIN MBAA"/>
    <property type="match status" value="1"/>
</dbReference>
<dbReference type="PROSITE" id="PS50112">
    <property type="entry name" value="PAS"/>
    <property type="match status" value="1"/>
</dbReference>
<feature type="domain" description="PAS" evidence="2">
    <location>
        <begin position="203"/>
        <end position="273"/>
    </location>
</feature>
<dbReference type="Proteomes" id="UP001232973">
    <property type="component" value="Unassembled WGS sequence"/>
</dbReference>
<dbReference type="SMART" id="SM00065">
    <property type="entry name" value="GAF"/>
    <property type="match status" value="1"/>
</dbReference>
<name>A0ABT9XHY1_9BACL</name>
<dbReference type="SUPFAM" id="SSF55073">
    <property type="entry name" value="Nucleotide cyclase"/>
    <property type="match status" value="1"/>
</dbReference>
<feature type="domain" description="EAL" evidence="3">
    <location>
        <begin position="666"/>
        <end position="920"/>
    </location>
</feature>
<dbReference type="SMART" id="SM00086">
    <property type="entry name" value="PAC"/>
    <property type="match status" value="2"/>
</dbReference>
<protein>
    <submittedName>
        <fullName evidence="5">Diguanylate cyclase (GGDEF)-like protein/PAS domain S-box-containing protein</fullName>
    </submittedName>
</protein>
<dbReference type="Gene3D" id="3.20.20.450">
    <property type="entry name" value="EAL domain"/>
    <property type="match status" value="1"/>
</dbReference>
<dbReference type="SUPFAM" id="SSF55785">
    <property type="entry name" value="PYP-like sensor domain (PAS domain)"/>
    <property type="match status" value="2"/>
</dbReference>
<dbReference type="Pfam" id="PF13185">
    <property type="entry name" value="GAF_2"/>
    <property type="match status" value="1"/>
</dbReference>
<dbReference type="InterPro" id="IPR001610">
    <property type="entry name" value="PAC"/>
</dbReference>
<evidence type="ECO:0000313" key="6">
    <source>
        <dbReference type="Proteomes" id="UP001232973"/>
    </source>
</evidence>
<dbReference type="InterPro" id="IPR035965">
    <property type="entry name" value="PAS-like_dom_sf"/>
</dbReference>
<dbReference type="InterPro" id="IPR000160">
    <property type="entry name" value="GGDEF_dom"/>
</dbReference>
<dbReference type="InterPro" id="IPR003018">
    <property type="entry name" value="GAF"/>
</dbReference>
<dbReference type="Gene3D" id="3.30.70.270">
    <property type="match status" value="1"/>
</dbReference>
<dbReference type="RefSeq" id="WP_274456964.1">
    <property type="nucleotide sequence ID" value="NZ_CP067097.1"/>
</dbReference>
<dbReference type="InterPro" id="IPR043128">
    <property type="entry name" value="Rev_trsase/Diguanyl_cyclase"/>
</dbReference>
<evidence type="ECO:0000256" key="1">
    <source>
        <dbReference type="SAM" id="Phobius"/>
    </source>
</evidence>
<evidence type="ECO:0000313" key="5">
    <source>
        <dbReference type="EMBL" id="MDQ0189923.1"/>
    </source>
</evidence>
<dbReference type="InterPro" id="IPR000014">
    <property type="entry name" value="PAS"/>
</dbReference>
<dbReference type="Gene3D" id="3.30.450.40">
    <property type="match status" value="1"/>
</dbReference>
<feature type="transmembrane region" description="Helical" evidence="1">
    <location>
        <begin position="47"/>
        <end position="66"/>
    </location>
</feature>
<dbReference type="PROSITE" id="PS50887">
    <property type="entry name" value="GGDEF"/>
    <property type="match status" value="1"/>
</dbReference>
<accession>A0ABT9XHY1</accession>
<dbReference type="Pfam" id="PF08448">
    <property type="entry name" value="PAS_4"/>
    <property type="match status" value="1"/>
</dbReference>
<dbReference type="EMBL" id="JAUSTP010000012">
    <property type="protein sequence ID" value="MDQ0189923.1"/>
    <property type="molecule type" value="Genomic_DNA"/>
</dbReference>
<dbReference type="InterPro" id="IPR035919">
    <property type="entry name" value="EAL_sf"/>
</dbReference>
<reference evidence="5 6" key="1">
    <citation type="submission" date="2023-07" db="EMBL/GenBank/DDBJ databases">
        <title>Genomic Encyclopedia of Type Strains, Phase IV (KMG-IV): sequencing the most valuable type-strain genomes for metagenomic binning, comparative biology and taxonomic classification.</title>
        <authorList>
            <person name="Goeker M."/>
        </authorList>
    </citation>
    <scope>NUCLEOTIDE SEQUENCE [LARGE SCALE GENOMIC DNA]</scope>
    <source>
        <strain evidence="5 6">DSM 4006</strain>
    </source>
</reference>
<dbReference type="InterPro" id="IPR052155">
    <property type="entry name" value="Biofilm_reg_signaling"/>
</dbReference>
<dbReference type="InterPro" id="IPR001633">
    <property type="entry name" value="EAL_dom"/>
</dbReference>
<evidence type="ECO:0000259" key="4">
    <source>
        <dbReference type="PROSITE" id="PS50887"/>
    </source>
</evidence>
<dbReference type="SMART" id="SM00052">
    <property type="entry name" value="EAL"/>
    <property type="match status" value="1"/>
</dbReference>
<keyword evidence="1" id="KW-0812">Transmembrane</keyword>
<dbReference type="NCBIfam" id="TIGR00254">
    <property type="entry name" value="GGDEF"/>
    <property type="match status" value="1"/>
</dbReference>
<keyword evidence="1" id="KW-0472">Membrane</keyword>
<dbReference type="Pfam" id="PF00563">
    <property type="entry name" value="EAL"/>
    <property type="match status" value="1"/>
</dbReference>
<dbReference type="InterPro" id="IPR029787">
    <property type="entry name" value="Nucleotide_cyclase"/>
</dbReference>